<comment type="caution">
    <text evidence="2">The sequence shown here is derived from an EMBL/GenBank/DDBJ whole genome shotgun (WGS) entry which is preliminary data.</text>
</comment>
<dbReference type="RefSeq" id="WP_111610758.1">
    <property type="nucleotide sequence ID" value="NZ_QLLK01000003.1"/>
</dbReference>
<accession>A0A327PIJ1</accession>
<keyword evidence="1" id="KW-1133">Transmembrane helix</keyword>
<dbReference type="EMBL" id="QLLK01000003">
    <property type="protein sequence ID" value="RAI92120.1"/>
    <property type="molecule type" value="Genomic_DNA"/>
</dbReference>
<dbReference type="AlphaFoldDB" id="A0A327PIJ1"/>
<feature type="transmembrane region" description="Helical" evidence="1">
    <location>
        <begin position="74"/>
        <end position="96"/>
    </location>
</feature>
<evidence type="ECO:0000313" key="2">
    <source>
        <dbReference type="EMBL" id="RAI92120.1"/>
    </source>
</evidence>
<dbReference type="Proteomes" id="UP000249610">
    <property type="component" value="Unassembled WGS sequence"/>
</dbReference>
<protein>
    <submittedName>
        <fullName evidence="2">Uncharacterized protein</fullName>
    </submittedName>
</protein>
<feature type="transmembrane region" description="Helical" evidence="1">
    <location>
        <begin position="117"/>
        <end position="141"/>
    </location>
</feature>
<keyword evidence="3" id="KW-1185">Reference proteome</keyword>
<sequence length="217" mass="25366">MEDIELQQIWKSYDQRLQEQLVFNRKNAFEITKMKVKSELTGMRPIKIFTVLLGILWVLFLDVIFINLFSAANLFFLVSAGFISLVNKIAVGIYLYQLILISAVNINSPIIGTQKKIAGLVTSTLWVTRILMLQLPFWTIFFLSSSEIGTGNLLFWVIQLLVTIAFAGLAIWLYINIRYENRDKRWFKFLFGNYEWDPIMKAREMLVQIEEYKETNS</sequence>
<feature type="transmembrane region" description="Helical" evidence="1">
    <location>
        <begin position="48"/>
        <end position="68"/>
    </location>
</feature>
<keyword evidence="1" id="KW-0812">Transmembrane</keyword>
<keyword evidence="1" id="KW-0472">Membrane</keyword>
<proteinExistence type="predicted"/>
<evidence type="ECO:0000256" key="1">
    <source>
        <dbReference type="SAM" id="Phobius"/>
    </source>
</evidence>
<feature type="transmembrane region" description="Helical" evidence="1">
    <location>
        <begin position="153"/>
        <end position="175"/>
    </location>
</feature>
<name>A0A327PIJ1_9BACT</name>
<gene>
    <name evidence="2" type="ORF">LV83_01349</name>
</gene>
<reference evidence="2 3" key="1">
    <citation type="submission" date="2018-06" db="EMBL/GenBank/DDBJ databases">
        <title>Genomic Encyclopedia of Archaeal and Bacterial Type Strains, Phase II (KMG-II): from individual species to whole genera.</title>
        <authorList>
            <person name="Goeker M."/>
        </authorList>
    </citation>
    <scope>NUCLEOTIDE SEQUENCE [LARGE SCALE GENOMIC DNA]</scope>
    <source>
        <strain evidence="2 3">DSM 23446</strain>
    </source>
</reference>
<evidence type="ECO:0000313" key="3">
    <source>
        <dbReference type="Proteomes" id="UP000249610"/>
    </source>
</evidence>
<dbReference type="OrthoDB" id="5706484at2"/>
<organism evidence="2 3">
    <name type="scientific">Algoriphagus yeomjeoni</name>
    <dbReference type="NCBI Taxonomy" id="291403"/>
    <lineage>
        <taxon>Bacteria</taxon>
        <taxon>Pseudomonadati</taxon>
        <taxon>Bacteroidota</taxon>
        <taxon>Cytophagia</taxon>
        <taxon>Cytophagales</taxon>
        <taxon>Cyclobacteriaceae</taxon>
        <taxon>Algoriphagus</taxon>
    </lineage>
</organism>